<feature type="compositionally biased region" description="Polar residues" evidence="1">
    <location>
        <begin position="1923"/>
        <end position="1941"/>
    </location>
</feature>
<feature type="compositionally biased region" description="Low complexity" evidence="1">
    <location>
        <begin position="1966"/>
        <end position="1979"/>
    </location>
</feature>
<evidence type="ECO:0000256" key="1">
    <source>
        <dbReference type="SAM" id="MobiDB-lite"/>
    </source>
</evidence>
<feature type="compositionally biased region" description="Polar residues" evidence="1">
    <location>
        <begin position="823"/>
        <end position="841"/>
    </location>
</feature>
<feature type="compositionally biased region" description="Low complexity" evidence="1">
    <location>
        <begin position="921"/>
        <end position="947"/>
    </location>
</feature>
<feature type="region of interest" description="Disordered" evidence="1">
    <location>
        <begin position="1506"/>
        <end position="1525"/>
    </location>
</feature>
<feature type="region of interest" description="Disordered" evidence="1">
    <location>
        <begin position="372"/>
        <end position="575"/>
    </location>
</feature>
<feature type="compositionally biased region" description="Low complexity" evidence="1">
    <location>
        <begin position="426"/>
        <end position="436"/>
    </location>
</feature>
<dbReference type="EMBL" id="JALJOS010000007">
    <property type="protein sequence ID" value="KAK9836858.1"/>
    <property type="molecule type" value="Genomic_DNA"/>
</dbReference>
<feature type="compositionally biased region" description="Basic and acidic residues" evidence="1">
    <location>
        <begin position="501"/>
        <end position="511"/>
    </location>
</feature>
<keyword evidence="3" id="KW-1185">Reference proteome</keyword>
<feature type="compositionally biased region" description="Low complexity" evidence="1">
    <location>
        <begin position="1901"/>
        <end position="1911"/>
    </location>
</feature>
<feature type="compositionally biased region" description="Low complexity" evidence="1">
    <location>
        <begin position="210"/>
        <end position="224"/>
    </location>
</feature>
<feature type="compositionally biased region" description="Low complexity" evidence="1">
    <location>
        <begin position="1007"/>
        <end position="1023"/>
    </location>
</feature>
<comment type="caution">
    <text evidence="2">The sequence shown here is derived from an EMBL/GenBank/DDBJ whole genome shotgun (WGS) entry which is preliminary data.</text>
</comment>
<feature type="compositionally biased region" description="Polar residues" evidence="1">
    <location>
        <begin position="2002"/>
        <end position="2011"/>
    </location>
</feature>
<feature type="compositionally biased region" description="Polar residues" evidence="1">
    <location>
        <begin position="892"/>
        <end position="912"/>
    </location>
</feature>
<feature type="compositionally biased region" description="Polar residues" evidence="1">
    <location>
        <begin position="289"/>
        <end position="304"/>
    </location>
</feature>
<dbReference type="Proteomes" id="UP001438707">
    <property type="component" value="Unassembled WGS sequence"/>
</dbReference>
<feature type="region of interest" description="Disordered" evidence="1">
    <location>
        <begin position="588"/>
        <end position="1055"/>
    </location>
</feature>
<feature type="compositionally biased region" description="Basic and acidic residues" evidence="1">
    <location>
        <begin position="538"/>
        <end position="548"/>
    </location>
</feature>
<dbReference type="CDD" id="cd00014">
    <property type="entry name" value="CH_SF"/>
    <property type="match status" value="1"/>
</dbReference>
<feature type="compositionally biased region" description="Polar residues" evidence="1">
    <location>
        <begin position="867"/>
        <end position="884"/>
    </location>
</feature>
<feature type="region of interest" description="Disordered" evidence="1">
    <location>
        <begin position="1901"/>
        <end position="2126"/>
    </location>
</feature>
<gene>
    <name evidence="2" type="ORF">WJX74_009699</name>
</gene>
<feature type="compositionally biased region" description="Polar residues" evidence="1">
    <location>
        <begin position="516"/>
        <end position="525"/>
    </location>
</feature>
<feature type="compositionally biased region" description="Basic and acidic residues" evidence="1">
    <location>
        <begin position="177"/>
        <end position="186"/>
    </location>
</feature>
<feature type="compositionally biased region" description="Low complexity" evidence="1">
    <location>
        <begin position="960"/>
        <end position="971"/>
    </location>
</feature>
<reference evidence="2 3" key="1">
    <citation type="journal article" date="2024" name="Nat. Commun.">
        <title>Phylogenomics reveals the evolutionary origins of lichenization in chlorophyte algae.</title>
        <authorList>
            <person name="Puginier C."/>
            <person name="Libourel C."/>
            <person name="Otte J."/>
            <person name="Skaloud P."/>
            <person name="Haon M."/>
            <person name="Grisel S."/>
            <person name="Petersen M."/>
            <person name="Berrin J.G."/>
            <person name="Delaux P.M."/>
            <person name="Dal Grande F."/>
            <person name="Keller J."/>
        </authorList>
    </citation>
    <scope>NUCLEOTIDE SEQUENCE [LARGE SCALE GENOMIC DNA]</scope>
    <source>
        <strain evidence="2 3">SAG 2145</strain>
    </source>
</reference>
<feature type="region of interest" description="Disordered" evidence="1">
    <location>
        <begin position="1537"/>
        <end position="1588"/>
    </location>
</feature>
<feature type="compositionally biased region" description="Basic and acidic residues" evidence="1">
    <location>
        <begin position="1550"/>
        <end position="1566"/>
    </location>
</feature>
<organism evidence="2 3">
    <name type="scientific">Apatococcus lobatus</name>
    <dbReference type="NCBI Taxonomy" id="904363"/>
    <lineage>
        <taxon>Eukaryota</taxon>
        <taxon>Viridiplantae</taxon>
        <taxon>Chlorophyta</taxon>
        <taxon>core chlorophytes</taxon>
        <taxon>Trebouxiophyceae</taxon>
        <taxon>Chlorellales</taxon>
        <taxon>Chlorellaceae</taxon>
        <taxon>Apatococcus</taxon>
    </lineage>
</organism>
<dbReference type="InterPro" id="IPR036872">
    <property type="entry name" value="CH_dom_sf"/>
</dbReference>
<sequence length="2126" mass="217747">MTSSADQSSVYTAQQGFQSTVDSFLQQKAREWMGDLLQQPLPATPLATIFQSGLVLGHVAKRVQALRSGKQPPTVVLTAEAMETRRYAAVLDDTHRFLQVCMEMGVAAVVMPEISDILQGRKTSAVCSTLAYLASACIQAGIQGVPSFASPEEEARLTKRAMRRTISLEQALSSPDQPRRVARTEGEAGSSSFRARVSALEAMGQQQSAPRTPTIRRTPSRLSSMPSAPQQDKDDSAGPQATPKPPTRTPRGTAQLNSAPSCGTGADHSTETPPGRRRHASHDGPQPGQPNNSTPAPSTRNTSLIRHVSAPAEASAIEGEEQVCPPGHPGMDPDKLSKLKKSPVSPELNAASGQSVLDAAAEFEQTAIRKAKAAEARQAARTASPKARVPRSAKRFEQAFSHDPTPTPGSPHRTQVRMGARRAFEKALAAEQEAAAGSRVQSPGARMSDLEHGASSAVPGLHASAARQDLSHHSFTGGEPLHAPIRTSSTPSHARWALKTKKGDDLVRADLPDPASPSSEAQAQQGPHRLPGLSENGLLDRFESHLSSDDEELNCPSEASFAGRPGTPAQGAEHPLAFARLLAAARSGLADDHTPKQAMRRGSASHDLLSSQEQHDSWPDTDDEADGSPGSSENSPATEHRALGHAASPNDHPPPLVEPVGKMAACNSDANEQAKGSVRPAEDGLGQKLEADEIVQPLKEQPAHQDSRSQLSQPATKLAGPGDEAAAQPQPTGLCEALQANPDDADSETDGSGPSLYDASSSGMPAGSAATGEPQEDSAKDCLLSASDSTSMNPSKLHVSGTEMALQRPTVAPAAGTAGSGESPHSSATGQEELSANTAGLSRTDGPAVCPLITAVESSDGAHVPTATPSAPVSSQSAPGSNLPSADAAQQPPATRVSSASVPTDATSNLFSGKSVPLVDVPPADALPTAPASTAPPSILSSSQSVPGVDEPQVHATQKPPASAPVSGPVSTTAPSALLRNQCGPGKDLLQANTALKPPGIVPSSDLVAPAANSVLSSSSSAPEPELFDASGEQGPPAPSAVISPSGSPTSDLLSTAAALHCGSSLPTGTLHPQADLPVSKFQGSADHEIQRAWVQQGASASDSNPMHCSETKLESVNLLVSAAALSAGAQSLTSQSVPISDPLHAIAGNLPPDPSSAAQPGSKPEVEPGLGSSPAGSPHAAQCLPVAAAEAAAPLSNADQRPLVEVWTGPLQHGEVPACIREGAGAQIEAGEVPEAHSNSSKQVWAHPYNPRPSAEGLATRARHEKLEGFTEASDARVDQSPGTSSNQAVAHLVDPVPAAEPSGLAAALLQPATPAGEGKVDAAAMAEGASEASSCESSQAEACCLAEFTVVEAVAAAQKQDMAKQATAVGSEDGSEASCAPSQVTPPQTMGVHSEVGDEISSAWSQNKATVAMAHGVSKDGSDNSSVSLKSAPAAHLATALTAPGSTVAEPLLRPSQLAIADPDNPPSNTDAVTVSIAPSAQPASTNASGIMAAHVLSGGAESERRFHVSGSERADELVSSRDADTAAARTLLHDRQPKHAAPSSLHDALDHHAAQTPHCDDRSTATASGSSVADCKGPPTASRTNQICSRREAAQQSLQSGNAESALSEHPLLQHEDGMSAAGPAKDVGISEKAVNVSLPHETAAEAVPERPQLCSEELTSIPSTDAAHDDEPAGAAMPEHLLLQGEGPSIAIGPDGDHSEDAAAAEADASATTVAEGRATEQAALTSPHQEAFDQGPDMVVAPGHPLTQGRDSSTAVGQCEHQNSSEEAGLELLPPGPPSDAVPGHPLLQSREPSSAAGPDEDQEMDGWTSGSELDLDLASEPATGGSLGGYDGHYSLLEVAARGGLPMDQDGHVADDQLLVPADLQASSPRLVSDVDMADSAAHGVVLPVAERSLTESLPSSPTPLHQGQPLGDGFSKSASGSTPLQSPGSPPTHSHQGRPSVESPPSADMYTSPAQPLTRRSPLSFSRRSPGSGRKGAPEELELPTRRVLHPTPPQHDQSGSHSQAAELGSPPEGKNGVGKRQRELHEGIPGSAGGSQRGPGVSLDRKGSYGDTGHLVAAASASKRARTESPRSAAPVLRRMCPPPQPFPELAGTSRGSWMTPKAATTTASTWSSFLGFR</sequence>
<protein>
    <submittedName>
        <fullName evidence="2">Uncharacterized protein</fullName>
    </submittedName>
</protein>
<feature type="region of interest" description="Disordered" evidence="1">
    <location>
        <begin position="1369"/>
        <end position="1394"/>
    </location>
</feature>
<feature type="compositionally biased region" description="Low complexity" evidence="1">
    <location>
        <begin position="1706"/>
        <end position="1715"/>
    </location>
</feature>
<evidence type="ECO:0000313" key="3">
    <source>
        <dbReference type="Proteomes" id="UP001438707"/>
    </source>
</evidence>
<feature type="compositionally biased region" description="Low complexity" evidence="1">
    <location>
        <begin position="2111"/>
        <end position="2126"/>
    </location>
</feature>
<feature type="compositionally biased region" description="Polar residues" evidence="1">
    <location>
        <begin position="1754"/>
        <end position="1767"/>
    </location>
</feature>
<dbReference type="Gene3D" id="1.10.418.10">
    <property type="entry name" value="Calponin-like domain"/>
    <property type="match status" value="1"/>
</dbReference>
<feature type="compositionally biased region" description="Low complexity" evidence="1">
    <location>
        <begin position="759"/>
        <end position="772"/>
    </location>
</feature>
<feature type="compositionally biased region" description="Polar residues" evidence="1">
    <location>
        <begin position="1043"/>
        <end position="1054"/>
    </location>
</feature>
<feature type="region of interest" description="Disordered" evidence="1">
    <location>
        <begin position="171"/>
        <end position="350"/>
    </location>
</feature>
<dbReference type="SUPFAM" id="SSF47576">
    <property type="entry name" value="Calponin-homology domain, CH-domain"/>
    <property type="match status" value="1"/>
</dbReference>
<feature type="region of interest" description="Disordered" evidence="1">
    <location>
        <begin position="1690"/>
        <end position="1832"/>
    </location>
</feature>
<name>A0AAW1RSS1_9CHLO</name>
<evidence type="ECO:0000313" key="2">
    <source>
        <dbReference type="EMBL" id="KAK9836858.1"/>
    </source>
</evidence>
<feature type="region of interest" description="Disordered" evidence="1">
    <location>
        <begin position="1144"/>
        <end position="1182"/>
    </location>
</feature>
<accession>A0AAW1RSS1</accession>
<proteinExistence type="predicted"/>